<dbReference type="Proteomes" id="UP000483820">
    <property type="component" value="Chromosome V"/>
</dbReference>
<dbReference type="GO" id="GO:0008528">
    <property type="term" value="F:G protein-coupled peptide receptor activity"/>
    <property type="evidence" value="ECO:0007669"/>
    <property type="project" value="InterPro"/>
</dbReference>
<evidence type="ECO:0000313" key="3">
    <source>
        <dbReference type="Proteomes" id="UP000483820"/>
    </source>
</evidence>
<organism evidence="2 3">
    <name type="scientific">Caenorhabditis remanei</name>
    <name type="common">Caenorhabditis vulgaris</name>
    <dbReference type="NCBI Taxonomy" id="31234"/>
    <lineage>
        <taxon>Eukaryota</taxon>
        <taxon>Metazoa</taxon>
        <taxon>Ecdysozoa</taxon>
        <taxon>Nematoda</taxon>
        <taxon>Chromadorea</taxon>
        <taxon>Rhabditida</taxon>
        <taxon>Rhabditina</taxon>
        <taxon>Rhabditomorpha</taxon>
        <taxon>Rhabditoidea</taxon>
        <taxon>Rhabditidae</taxon>
        <taxon>Peloderinae</taxon>
        <taxon>Caenorhabditis</taxon>
    </lineage>
</organism>
<feature type="transmembrane region" description="Helical" evidence="1">
    <location>
        <begin position="43"/>
        <end position="63"/>
    </location>
</feature>
<feature type="transmembrane region" description="Helical" evidence="1">
    <location>
        <begin position="116"/>
        <end position="142"/>
    </location>
</feature>
<dbReference type="PANTHER" id="PTHR22751:SF166">
    <property type="entry name" value="G-PROTEIN COUPLED RECEPTORS FAMILY 1 PROFILE DOMAIN-CONTAINING PROTEIN"/>
    <property type="match status" value="1"/>
</dbReference>
<evidence type="ECO:0008006" key="4">
    <source>
        <dbReference type="Google" id="ProtNLM"/>
    </source>
</evidence>
<dbReference type="EMBL" id="WUAV01000005">
    <property type="protein sequence ID" value="KAF1753288.1"/>
    <property type="molecule type" value="Genomic_DNA"/>
</dbReference>
<dbReference type="AlphaFoldDB" id="A0A6A5GDT1"/>
<keyword evidence="1" id="KW-1133">Transmembrane helix</keyword>
<reference evidence="2 3" key="1">
    <citation type="submission" date="2019-12" db="EMBL/GenBank/DDBJ databases">
        <title>Chromosome-level assembly of the Caenorhabditis remanei genome.</title>
        <authorList>
            <person name="Teterina A.A."/>
            <person name="Willis J.H."/>
            <person name="Phillips P.C."/>
        </authorList>
    </citation>
    <scope>NUCLEOTIDE SEQUENCE [LARGE SCALE GENOMIC DNA]</scope>
    <source>
        <strain evidence="2 3">PX506</strain>
        <tissue evidence="2">Whole organism</tissue>
    </source>
</reference>
<gene>
    <name evidence="2" type="ORF">GCK72_019844</name>
</gene>
<name>A0A6A5GDT1_CAERE</name>
<keyword evidence="1" id="KW-0812">Transmembrane</keyword>
<evidence type="ECO:0000313" key="2">
    <source>
        <dbReference type="EMBL" id="KAF1753288.1"/>
    </source>
</evidence>
<dbReference type="Pfam" id="PF10324">
    <property type="entry name" value="7TM_GPCR_Srw"/>
    <property type="match status" value="2"/>
</dbReference>
<dbReference type="CTD" id="9818200"/>
<comment type="caution">
    <text evidence="2">The sequence shown here is derived from an EMBL/GenBank/DDBJ whole genome shotgun (WGS) entry which is preliminary data.</text>
</comment>
<protein>
    <recommendedName>
        <fullName evidence="4">G-protein coupled receptors family 1 profile domain-containing protein</fullName>
    </recommendedName>
</protein>
<evidence type="ECO:0000256" key="1">
    <source>
        <dbReference type="SAM" id="Phobius"/>
    </source>
</evidence>
<sequence>METTTSIYEQANYFFPDSDDSSKLFLRDVLKVFEFASHPTIRIQFYIAILGLIVTFFHLIILTRKSMITTSVISIMIGVGTCDLLAMIATIIYSWIIYNEDDTDPCVHPLPLTQMYVYWVFINLRELVRRSSTWLGVVMALIRYINLKSDKTTGLVIFMTFSFFIVELPIGIVVVLQVAYTELGYL</sequence>
<dbReference type="RefSeq" id="XP_053582169.1">
    <property type="nucleotide sequence ID" value="XM_053733256.1"/>
</dbReference>
<keyword evidence="1" id="KW-0472">Membrane</keyword>
<dbReference type="PANTHER" id="PTHR22751">
    <property type="entry name" value="G-PROTEIN COUPLED RECEPTOR-RELATED"/>
    <property type="match status" value="1"/>
</dbReference>
<feature type="transmembrane region" description="Helical" evidence="1">
    <location>
        <begin position="154"/>
        <end position="180"/>
    </location>
</feature>
<dbReference type="SUPFAM" id="SSF81321">
    <property type="entry name" value="Family A G protein-coupled receptor-like"/>
    <property type="match status" value="1"/>
</dbReference>
<accession>A0A6A5GDT1</accession>
<dbReference type="GeneID" id="9818200"/>
<dbReference type="KEGG" id="crq:GCK72_019844"/>
<feature type="transmembrane region" description="Helical" evidence="1">
    <location>
        <begin position="75"/>
        <end position="96"/>
    </location>
</feature>
<dbReference type="InterPro" id="IPR019427">
    <property type="entry name" value="7TM_GPCR_serpentine_rcpt_Srw"/>
</dbReference>
<proteinExistence type="predicted"/>